<accession>A0A914Y0G1</accession>
<keyword evidence="2" id="KW-1185">Reference proteome</keyword>
<name>A0A914Y0G1_9BILA</name>
<sequence length="338" mass="38584">MFFPVFSCYFALIHLTFAASIYQRCTQLSTKYNLLDSSNTSIVSFSANFDYIKLHSSAFNIVIIDNITSFADYHEIDVLLELDSYVDDVDTVCWLDAGCQLYVENSFLALFLNAQNGTDIQNFLVFKGLIDEKSFSLDDGFIFSKDQRCHIRNKNTLFGFENVTAKFQTCCTSFDPPFSLPTIIVPKCIEFQSRSTIYNTDDNYSIFATLKAEYSLTKDQLIIKTNYSGPDDSTYQLSANGLINCNGNNNYLSSAECEFPIKNFNTKILINIRMQKIEGSDSWEFDYNGGRLIIFENETLMSEGKPFTIENNCFYFSHNYSVPKVAQSQFCCSKFEAM</sequence>
<keyword evidence="1" id="KW-0732">Signal</keyword>
<protein>
    <submittedName>
        <fullName evidence="3">Uncharacterized protein</fullName>
    </submittedName>
</protein>
<evidence type="ECO:0000256" key="1">
    <source>
        <dbReference type="SAM" id="SignalP"/>
    </source>
</evidence>
<dbReference type="Proteomes" id="UP000887577">
    <property type="component" value="Unplaced"/>
</dbReference>
<dbReference type="AlphaFoldDB" id="A0A914Y0G1"/>
<reference evidence="3" key="1">
    <citation type="submission" date="2022-11" db="UniProtKB">
        <authorList>
            <consortium name="WormBaseParasite"/>
        </authorList>
    </citation>
    <scope>IDENTIFICATION</scope>
</reference>
<feature type="chain" id="PRO_5036949412" evidence="1">
    <location>
        <begin position="19"/>
        <end position="338"/>
    </location>
</feature>
<organism evidence="2 3">
    <name type="scientific">Panagrolaimus superbus</name>
    <dbReference type="NCBI Taxonomy" id="310955"/>
    <lineage>
        <taxon>Eukaryota</taxon>
        <taxon>Metazoa</taxon>
        <taxon>Ecdysozoa</taxon>
        <taxon>Nematoda</taxon>
        <taxon>Chromadorea</taxon>
        <taxon>Rhabditida</taxon>
        <taxon>Tylenchina</taxon>
        <taxon>Panagrolaimomorpha</taxon>
        <taxon>Panagrolaimoidea</taxon>
        <taxon>Panagrolaimidae</taxon>
        <taxon>Panagrolaimus</taxon>
    </lineage>
</organism>
<dbReference type="WBParaSite" id="PSU_v2.g12273.t1">
    <property type="protein sequence ID" value="PSU_v2.g12273.t1"/>
    <property type="gene ID" value="PSU_v2.g12273"/>
</dbReference>
<evidence type="ECO:0000313" key="2">
    <source>
        <dbReference type="Proteomes" id="UP000887577"/>
    </source>
</evidence>
<proteinExistence type="predicted"/>
<evidence type="ECO:0000313" key="3">
    <source>
        <dbReference type="WBParaSite" id="PSU_v2.g12273.t1"/>
    </source>
</evidence>
<feature type="signal peptide" evidence="1">
    <location>
        <begin position="1"/>
        <end position="18"/>
    </location>
</feature>